<dbReference type="HOGENOM" id="CLU_478501_0_0_1"/>
<reference evidence="2" key="3">
    <citation type="submission" date="2015-04" db="UniProtKB">
        <authorList>
            <consortium name="EnsemblPlants"/>
        </authorList>
    </citation>
    <scope>IDENTIFICATION</scope>
    <source>
        <strain evidence="2">cv. Jemalong A17</strain>
    </source>
</reference>
<proteinExistence type="predicted"/>
<evidence type="ECO:0000313" key="2">
    <source>
        <dbReference type="EnsemblPlants" id="AET01928"/>
    </source>
</evidence>
<dbReference type="PaxDb" id="3880-AET01928"/>
<gene>
    <name evidence="1" type="ordered locus">MTR_8g023240</name>
</gene>
<protein>
    <submittedName>
        <fullName evidence="1">DUF674 family protein</fullName>
    </submittedName>
</protein>
<accession>G7L9V1</accession>
<keyword evidence="3" id="KW-1185">Reference proteome</keyword>
<dbReference type="Pfam" id="PF05056">
    <property type="entry name" value="DUF674"/>
    <property type="match status" value="1"/>
</dbReference>
<accession>A0A0C3XY37</accession>
<dbReference type="EnsemblPlants" id="AET01928">
    <property type="protein sequence ID" value="AET01928"/>
    <property type="gene ID" value="MTR_8g023240"/>
</dbReference>
<dbReference type="Proteomes" id="UP000002051">
    <property type="component" value="Chromosome 8"/>
</dbReference>
<dbReference type="EMBL" id="CM001224">
    <property type="protein sequence ID" value="AET01928.2"/>
    <property type="molecule type" value="Genomic_DNA"/>
</dbReference>
<dbReference type="InterPro" id="IPR007750">
    <property type="entry name" value="DUF674"/>
</dbReference>
<organism evidence="1 3">
    <name type="scientific">Medicago truncatula</name>
    <name type="common">Barrel medic</name>
    <name type="synonym">Medicago tribuloides</name>
    <dbReference type="NCBI Taxonomy" id="3880"/>
    <lineage>
        <taxon>Eukaryota</taxon>
        <taxon>Viridiplantae</taxon>
        <taxon>Streptophyta</taxon>
        <taxon>Embryophyta</taxon>
        <taxon>Tracheophyta</taxon>
        <taxon>Spermatophyta</taxon>
        <taxon>Magnoliopsida</taxon>
        <taxon>eudicotyledons</taxon>
        <taxon>Gunneridae</taxon>
        <taxon>Pentapetalae</taxon>
        <taxon>rosids</taxon>
        <taxon>fabids</taxon>
        <taxon>Fabales</taxon>
        <taxon>Fabaceae</taxon>
        <taxon>Papilionoideae</taxon>
        <taxon>50 kb inversion clade</taxon>
        <taxon>NPAAA clade</taxon>
        <taxon>Hologalegina</taxon>
        <taxon>IRL clade</taxon>
        <taxon>Trifolieae</taxon>
        <taxon>Medicago</taxon>
    </lineage>
</organism>
<dbReference type="PANTHER" id="PTHR33103:SF43">
    <property type="entry name" value="DUF674 FAMILY PROTEIN"/>
    <property type="match status" value="1"/>
</dbReference>
<dbReference type="AlphaFoldDB" id="G7L9V1"/>
<name>G7L9V1_MEDTR</name>
<reference evidence="1 3" key="1">
    <citation type="journal article" date="2011" name="Nature">
        <title>The Medicago genome provides insight into the evolution of rhizobial symbioses.</title>
        <authorList>
            <person name="Young N.D."/>
            <person name="Debelle F."/>
            <person name="Oldroyd G.E."/>
            <person name="Geurts R."/>
            <person name="Cannon S.B."/>
            <person name="Udvardi M.K."/>
            <person name="Benedito V.A."/>
            <person name="Mayer K.F."/>
            <person name="Gouzy J."/>
            <person name="Schoof H."/>
            <person name="Van de Peer Y."/>
            <person name="Proost S."/>
            <person name="Cook D.R."/>
            <person name="Meyers B.C."/>
            <person name="Spannagl M."/>
            <person name="Cheung F."/>
            <person name="De Mita S."/>
            <person name="Krishnakumar V."/>
            <person name="Gundlach H."/>
            <person name="Zhou S."/>
            <person name="Mudge J."/>
            <person name="Bharti A.K."/>
            <person name="Murray J.D."/>
            <person name="Naoumkina M.A."/>
            <person name="Rosen B."/>
            <person name="Silverstein K.A."/>
            <person name="Tang H."/>
            <person name="Rombauts S."/>
            <person name="Zhao P.X."/>
            <person name="Zhou P."/>
            <person name="Barbe V."/>
            <person name="Bardou P."/>
            <person name="Bechner M."/>
            <person name="Bellec A."/>
            <person name="Berger A."/>
            <person name="Berges H."/>
            <person name="Bidwell S."/>
            <person name="Bisseling T."/>
            <person name="Choisne N."/>
            <person name="Couloux A."/>
            <person name="Denny R."/>
            <person name="Deshpande S."/>
            <person name="Dai X."/>
            <person name="Doyle J.J."/>
            <person name="Dudez A.M."/>
            <person name="Farmer A.D."/>
            <person name="Fouteau S."/>
            <person name="Franken C."/>
            <person name="Gibelin C."/>
            <person name="Gish J."/>
            <person name="Goldstein S."/>
            <person name="Gonzalez A.J."/>
            <person name="Green P.J."/>
            <person name="Hallab A."/>
            <person name="Hartog M."/>
            <person name="Hua A."/>
            <person name="Humphray S.J."/>
            <person name="Jeong D.H."/>
            <person name="Jing Y."/>
            <person name="Jocker A."/>
            <person name="Kenton S.M."/>
            <person name="Kim D.J."/>
            <person name="Klee K."/>
            <person name="Lai H."/>
            <person name="Lang C."/>
            <person name="Lin S."/>
            <person name="Macmil S.L."/>
            <person name="Magdelenat G."/>
            <person name="Matthews L."/>
            <person name="McCorrison J."/>
            <person name="Monaghan E.L."/>
            <person name="Mun J.H."/>
            <person name="Najar F.Z."/>
            <person name="Nicholson C."/>
            <person name="Noirot C."/>
            <person name="O'Bleness M."/>
            <person name="Paule C.R."/>
            <person name="Poulain J."/>
            <person name="Prion F."/>
            <person name="Qin B."/>
            <person name="Qu C."/>
            <person name="Retzel E.F."/>
            <person name="Riddle C."/>
            <person name="Sallet E."/>
            <person name="Samain S."/>
            <person name="Samson N."/>
            <person name="Sanders I."/>
            <person name="Saurat O."/>
            <person name="Scarpelli C."/>
            <person name="Schiex T."/>
            <person name="Segurens B."/>
            <person name="Severin A.J."/>
            <person name="Sherrier D.J."/>
            <person name="Shi R."/>
            <person name="Sims S."/>
            <person name="Singer S.R."/>
            <person name="Sinharoy S."/>
            <person name="Sterck L."/>
            <person name="Viollet A."/>
            <person name="Wang B.B."/>
            <person name="Wang K."/>
            <person name="Wang M."/>
            <person name="Wang X."/>
            <person name="Warfsmann J."/>
            <person name="Weissenbach J."/>
            <person name="White D.D."/>
            <person name="White J.D."/>
            <person name="Wiley G.B."/>
            <person name="Wincker P."/>
            <person name="Xing Y."/>
            <person name="Yang L."/>
            <person name="Yao Z."/>
            <person name="Ying F."/>
            <person name="Zhai J."/>
            <person name="Zhou L."/>
            <person name="Zuber A."/>
            <person name="Denarie J."/>
            <person name="Dixon R.A."/>
            <person name="May G.D."/>
            <person name="Schwartz D.C."/>
            <person name="Rogers J."/>
            <person name="Quetier F."/>
            <person name="Town C.D."/>
            <person name="Roe B.A."/>
        </authorList>
    </citation>
    <scope>NUCLEOTIDE SEQUENCE [LARGE SCALE GENOMIC DNA]</scope>
    <source>
        <strain evidence="1">A17</strain>
        <strain evidence="2 3">cv. Jemalong A17</strain>
    </source>
</reference>
<dbReference type="PANTHER" id="PTHR33103">
    <property type="entry name" value="OS01G0153900 PROTEIN"/>
    <property type="match status" value="1"/>
</dbReference>
<sequence>MTKAESSAPYHHPLSFNRNRLGELLNEVLPPNTSDPTVPLLFVYDESVSKVVYAAARKDFFDILLSIFTLPLGSLTTLCQESEDLEKVKLGCLNNVQFSIEKMPHVQYSNGADAKNLFPSMLTQTHPLEYFICSKYKHKCPSHHVSTSNDTKCVCRGLLDHPIKLQHSHNGFLTDSDLIYVIDDSLRLEPLTVDSSGFNLIKGNLESRDSFKEWLVHVDRKRMVDLIKCCVSSTTPLTDFCFQRKPLIEQADVINYTKLASEDIFDDTNFERMSLEVFMTKEEQKIIYAYTDEKFVEFLISFLAYPLGSVIEKLNCKTGLANIDSLYRSAKQLKAMYLPDSINNLLLQPLVAHSLASKVCMFGCEKDPPIFMFYKSLQAESDGSIEWCLTRQETGNPESVLDSIPNISLIQKNAAKSGCVLKTPPNKYLIHSNLNFGEMSENISVPDYREYFPSLTAETISIGMRECLQILRASLTSGSALDDDRDESLGVDDISVDDMSSHPHRVSKIWRVYVRKNRKKEGNDELSVKSGERGQEENDELCLLTQRISQIFATNRISPPDLFRHYPIPI</sequence>
<reference evidence="1 3" key="2">
    <citation type="journal article" date="2014" name="BMC Genomics">
        <title>An improved genome release (version Mt4.0) for the model legume Medicago truncatula.</title>
        <authorList>
            <person name="Tang H."/>
            <person name="Krishnakumar V."/>
            <person name="Bidwell S."/>
            <person name="Rosen B."/>
            <person name="Chan A."/>
            <person name="Zhou S."/>
            <person name="Gentzbittel L."/>
            <person name="Childs K.L."/>
            <person name="Yandell M."/>
            <person name="Gundlach H."/>
            <person name="Mayer K.F."/>
            <person name="Schwartz D.C."/>
            <person name="Town C.D."/>
        </authorList>
    </citation>
    <scope>GENOME REANNOTATION</scope>
    <source>
        <strain evidence="2 3">cv. Jemalong A17</strain>
    </source>
</reference>
<evidence type="ECO:0000313" key="3">
    <source>
        <dbReference type="Proteomes" id="UP000002051"/>
    </source>
</evidence>
<evidence type="ECO:0000313" key="1">
    <source>
        <dbReference type="EMBL" id="AET01928.2"/>
    </source>
</evidence>